<dbReference type="Proteomes" id="UP000192674">
    <property type="component" value="Unassembled WGS sequence"/>
</dbReference>
<dbReference type="SUPFAM" id="SSF48557">
    <property type="entry name" value="L-aspartase-like"/>
    <property type="match status" value="1"/>
</dbReference>
<dbReference type="Gene3D" id="1.20.200.10">
    <property type="entry name" value="Fumarase/aspartase (Central domain)"/>
    <property type="match status" value="1"/>
</dbReference>
<feature type="domain" description="Co-chaperone DjlA N-terminal" evidence="4">
    <location>
        <begin position="455"/>
        <end position="527"/>
    </location>
</feature>
<evidence type="ECO:0000313" key="5">
    <source>
        <dbReference type="EMBL" id="SMC70850.1"/>
    </source>
</evidence>
<dbReference type="InterPro" id="IPR051546">
    <property type="entry name" value="Aspartate_Ammonia-Lyase"/>
</dbReference>
<dbReference type="RefSeq" id="WP_084425256.1">
    <property type="nucleotide sequence ID" value="NZ_FWXV01000001.1"/>
</dbReference>
<gene>
    <name evidence="5" type="ORF">SAMN05661093_01596</name>
</gene>
<dbReference type="Pfam" id="PF00206">
    <property type="entry name" value="Lyase_1"/>
    <property type="match status" value="1"/>
</dbReference>
<evidence type="ECO:0000259" key="3">
    <source>
        <dbReference type="Pfam" id="PF00206"/>
    </source>
</evidence>
<organism evidence="5 6">
    <name type="scientific">Kibdelosporangium aridum</name>
    <dbReference type="NCBI Taxonomy" id="2030"/>
    <lineage>
        <taxon>Bacteria</taxon>
        <taxon>Bacillati</taxon>
        <taxon>Actinomycetota</taxon>
        <taxon>Actinomycetes</taxon>
        <taxon>Pseudonocardiales</taxon>
        <taxon>Pseudonocardiaceae</taxon>
        <taxon>Kibdelosporangium</taxon>
    </lineage>
</organism>
<dbReference type="InterPro" id="IPR000362">
    <property type="entry name" value="Fumarate_lyase_fam"/>
</dbReference>
<dbReference type="AlphaFoldDB" id="A0A1Y5X5X2"/>
<sequence length="629" mass="66901">MTTRVEHDSLGPVTLPAEAYYGVQTERARGNFAVSGQTLGGQTALLHAIAQVKKAAALANMDIGVLREPVASAIGQAADEIVDGTIGPDQFPVDVLSAGGGVSPNMNVNEVIANRANELLSGKRGYEFVHPNNHVNAGQSTSDAMATAVNVALHRDILRLRDAVEHLAVVLEEKVIRHHDTVKLSRTCLQDAVPVTFGQAFGAYLAVARRGVLRLTAAAEACLDVPMGGTVVGTGLGVGAGYVDAIYPRLCETTGLPLRRHPDFFDAFQNGDVFQYISTIFKALACGLIKIAKDLRLLASGNRAGLGEIRLPAVQAGSSFMPGKVNPVMAELVVQVGLQVCGNDTVVTMAVEGAELDFNAWTAVIVKNLFESIRLLTNTMPLFADKCLRGMDIDTDHNRRTAERSLGLSTVVGGVYGYDAGARAAHHARDHDTTIKDAVVQLGIAPPATAERLLDPVVLTDATRGATLLDDMVADQQARTAALVRGLSPAARAAIYEATSAVARADNEINHAEQQALDVVAEALHLDSVPDGLPDPAKLTIGERALTYGCAAWLAGADSVTDDAEATLLNALREALALDRDTAAAMQAKVDTLRAQRRRYLPRSEHLPWWEEFGDLLARLVQPAELQRA</sequence>
<dbReference type="PANTHER" id="PTHR42696">
    <property type="entry name" value="ASPARTATE AMMONIA-LYASE"/>
    <property type="match status" value="1"/>
</dbReference>
<evidence type="ECO:0000259" key="4">
    <source>
        <dbReference type="Pfam" id="PF05099"/>
    </source>
</evidence>
<dbReference type="Gene3D" id="1.10.275.10">
    <property type="entry name" value="Fumarase/aspartase (N-terminal domain)"/>
    <property type="match status" value="1"/>
</dbReference>
<dbReference type="GO" id="GO:0005829">
    <property type="term" value="C:cytosol"/>
    <property type="evidence" value="ECO:0007669"/>
    <property type="project" value="TreeGrafter"/>
</dbReference>
<feature type="domain" description="Fumarate lyase N-terminal" evidence="3">
    <location>
        <begin position="12"/>
        <end position="342"/>
    </location>
</feature>
<dbReference type="PRINTS" id="PR00149">
    <property type="entry name" value="FUMRATELYASE"/>
</dbReference>
<dbReference type="InterPro" id="IPR020557">
    <property type="entry name" value="Fumarate_lyase_CS"/>
</dbReference>
<keyword evidence="2" id="KW-0175">Coiled coil</keyword>
<dbReference type="InterPro" id="IPR024083">
    <property type="entry name" value="Fumarase/histidase_N"/>
</dbReference>
<proteinExistence type="predicted"/>
<dbReference type="Gene3D" id="1.10.40.30">
    <property type="entry name" value="Fumarase/aspartase (C-terminal domain)"/>
    <property type="match status" value="1"/>
</dbReference>
<dbReference type="PROSITE" id="PS00163">
    <property type="entry name" value="FUMARATE_LYASES"/>
    <property type="match status" value="1"/>
</dbReference>
<dbReference type="GO" id="GO:0008797">
    <property type="term" value="F:aspartate ammonia-lyase activity"/>
    <property type="evidence" value="ECO:0007669"/>
    <property type="project" value="TreeGrafter"/>
</dbReference>
<keyword evidence="1 5" id="KW-0456">Lyase</keyword>
<dbReference type="OrthoDB" id="9802809at2"/>
<dbReference type="SUPFAM" id="SSF158682">
    <property type="entry name" value="TerB-like"/>
    <property type="match status" value="1"/>
</dbReference>
<evidence type="ECO:0000256" key="2">
    <source>
        <dbReference type="SAM" id="Coils"/>
    </source>
</evidence>
<evidence type="ECO:0000256" key="1">
    <source>
        <dbReference type="ARBA" id="ARBA00023239"/>
    </source>
</evidence>
<feature type="coiled-coil region" evidence="2">
    <location>
        <begin position="495"/>
        <end position="522"/>
    </location>
</feature>
<dbReference type="PRINTS" id="PR00145">
    <property type="entry name" value="ARGSUCLYASE"/>
</dbReference>
<dbReference type="EMBL" id="FWXV01000001">
    <property type="protein sequence ID" value="SMC70850.1"/>
    <property type="molecule type" value="Genomic_DNA"/>
</dbReference>
<reference evidence="5 6" key="1">
    <citation type="submission" date="2017-04" db="EMBL/GenBank/DDBJ databases">
        <authorList>
            <person name="Afonso C.L."/>
            <person name="Miller P.J."/>
            <person name="Scott M.A."/>
            <person name="Spackman E."/>
            <person name="Goraichik I."/>
            <person name="Dimitrov K.M."/>
            <person name="Suarez D.L."/>
            <person name="Swayne D.E."/>
        </authorList>
    </citation>
    <scope>NUCLEOTIDE SEQUENCE [LARGE SCALE GENOMIC DNA]</scope>
    <source>
        <strain evidence="5 6">DSM 43828</strain>
    </source>
</reference>
<dbReference type="InterPro" id="IPR007791">
    <property type="entry name" value="DjlA_N"/>
</dbReference>
<dbReference type="InterPro" id="IPR022761">
    <property type="entry name" value="Fumarate_lyase_N"/>
</dbReference>
<dbReference type="InterPro" id="IPR029024">
    <property type="entry name" value="TerB-like"/>
</dbReference>
<dbReference type="GO" id="GO:0006531">
    <property type="term" value="P:aspartate metabolic process"/>
    <property type="evidence" value="ECO:0007669"/>
    <property type="project" value="TreeGrafter"/>
</dbReference>
<keyword evidence="6" id="KW-1185">Reference proteome</keyword>
<dbReference type="InterPro" id="IPR008948">
    <property type="entry name" value="L-Aspartase-like"/>
</dbReference>
<protein>
    <submittedName>
        <fullName evidence="5">Aspartate ammonia-lyase</fullName>
    </submittedName>
</protein>
<dbReference type="FunFam" id="1.10.275.10:FF:000001">
    <property type="entry name" value="Fumarate hydratase, mitochondrial"/>
    <property type="match status" value="1"/>
</dbReference>
<evidence type="ECO:0000313" key="6">
    <source>
        <dbReference type="Proteomes" id="UP000192674"/>
    </source>
</evidence>
<name>A0A1Y5X5X2_KIBAR</name>
<dbReference type="PANTHER" id="PTHR42696:SF2">
    <property type="entry name" value="ASPARTATE AMMONIA-LYASE"/>
    <property type="match status" value="1"/>
</dbReference>
<dbReference type="Pfam" id="PF05099">
    <property type="entry name" value="TerB"/>
    <property type="match status" value="1"/>
</dbReference>
<accession>A0A1Y5X5X2</accession>